<proteinExistence type="predicted"/>
<comment type="caution">
    <text evidence="1">The sequence shown here is derived from an EMBL/GenBank/DDBJ whole genome shotgun (WGS) entry which is preliminary data.</text>
</comment>
<name>A0ABD3DAD2_9LAMI</name>
<keyword evidence="2" id="KW-1185">Reference proteome</keyword>
<dbReference type="AlphaFoldDB" id="A0ABD3DAD2"/>
<gene>
    <name evidence="1" type="ORF">CASFOL_018049</name>
</gene>
<dbReference type="EMBL" id="JAVIJP010000020">
    <property type="protein sequence ID" value="KAL3638179.1"/>
    <property type="molecule type" value="Genomic_DNA"/>
</dbReference>
<evidence type="ECO:0000313" key="1">
    <source>
        <dbReference type="EMBL" id="KAL3638179.1"/>
    </source>
</evidence>
<dbReference type="Proteomes" id="UP001632038">
    <property type="component" value="Unassembled WGS sequence"/>
</dbReference>
<organism evidence="1 2">
    <name type="scientific">Castilleja foliolosa</name>
    <dbReference type="NCBI Taxonomy" id="1961234"/>
    <lineage>
        <taxon>Eukaryota</taxon>
        <taxon>Viridiplantae</taxon>
        <taxon>Streptophyta</taxon>
        <taxon>Embryophyta</taxon>
        <taxon>Tracheophyta</taxon>
        <taxon>Spermatophyta</taxon>
        <taxon>Magnoliopsida</taxon>
        <taxon>eudicotyledons</taxon>
        <taxon>Gunneridae</taxon>
        <taxon>Pentapetalae</taxon>
        <taxon>asterids</taxon>
        <taxon>lamiids</taxon>
        <taxon>Lamiales</taxon>
        <taxon>Orobanchaceae</taxon>
        <taxon>Pedicularideae</taxon>
        <taxon>Castillejinae</taxon>
        <taxon>Castilleja</taxon>
    </lineage>
</organism>
<protein>
    <submittedName>
        <fullName evidence="1">Uncharacterized protein</fullName>
    </submittedName>
</protein>
<evidence type="ECO:0000313" key="2">
    <source>
        <dbReference type="Proteomes" id="UP001632038"/>
    </source>
</evidence>
<accession>A0ABD3DAD2</accession>
<sequence length="307" mass="34927">MSFPTTTDDFYEFLTKELSNLDNLFISENFMSMKFLQQVMSTLRSLHSRLTLLAKNLYLPAGGKWVDEYMDESSRLWEACTVLKPGVSNMKRYYKYADNIPTLVRNAVANPEVSYQVRGAIENCKTRMERLTERNETIIAEGRVNGLGLNFDPKYNNDTFDGCTGFIGVLYATKTATTLLLAILVSGLVYFCPETKTYFEAKYDEHWVFEPGYMGLTAKLHGRMADKIGMLESESDILVDELGKSMCSMDELLRGIKRSLVDEKVESVKSWFGMLKGGAEGIIEQIDDFFDEIVEFRKMVLGMCSHS</sequence>
<dbReference type="PANTHER" id="PTHR31509">
    <property type="entry name" value="BPS1-LIKE PROTEIN"/>
    <property type="match status" value="1"/>
</dbReference>
<reference evidence="2" key="1">
    <citation type="journal article" date="2024" name="IScience">
        <title>Strigolactones Initiate the Formation of Haustorium-like Structures in Castilleja.</title>
        <authorList>
            <person name="Buerger M."/>
            <person name="Peterson D."/>
            <person name="Chory J."/>
        </authorList>
    </citation>
    <scope>NUCLEOTIDE SEQUENCE [LARGE SCALE GENOMIC DNA]</scope>
</reference>